<comment type="caution">
    <text evidence="1">The sequence shown here is derived from an EMBL/GenBank/DDBJ whole genome shotgun (WGS) entry which is preliminary data.</text>
</comment>
<dbReference type="OrthoDB" id="6408184at2759"/>
<gene>
    <name evidence="1" type="ORF">GE061_006059</name>
</gene>
<sequence length="86" mass="9377">MESACLSSSECAKDECCVLSMQRYSIPSCLKLRALGESCRPGNEPTSSLTVSYPSNDTVELKDVYMNLCDCSPELTCNHGTCESRP</sequence>
<dbReference type="Gene3D" id="2.10.80.10">
    <property type="entry name" value="Lipase, subunit A"/>
    <property type="match status" value="1"/>
</dbReference>
<reference evidence="1" key="1">
    <citation type="journal article" date="2021" name="Mol. Ecol. Resour.">
        <title>Apolygus lucorum genome provides insights into omnivorousness and mesophyll feeding.</title>
        <authorList>
            <person name="Liu Y."/>
            <person name="Liu H."/>
            <person name="Wang H."/>
            <person name="Huang T."/>
            <person name="Liu B."/>
            <person name="Yang B."/>
            <person name="Yin L."/>
            <person name="Li B."/>
            <person name="Zhang Y."/>
            <person name="Zhang S."/>
            <person name="Jiang F."/>
            <person name="Zhang X."/>
            <person name="Ren Y."/>
            <person name="Wang B."/>
            <person name="Wang S."/>
            <person name="Lu Y."/>
            <person name="Wu K."/>
            <person name="Fan W."/>
            <person name="Wang G."/>
        </authorList>
    </citation>
    <scope>NUCLEOTIDE SEQUENCE</scope>
    <source>
        <strain evidence="1">12Hb</strain>
    </source>
</reference>
<evidence type="ECO:0000313" key="2">
    <source>
        <dbReference type="Proteomes" id="UP000466442"/>
    </source>
</evidence>
<dbReference type="Proteomes" id="UP000466442">
    <property type="component" value="Unassembled WGS sequence"/>
</dbReference>
<protein>
    <recommendedName>
        <fullName evidence="3">Astakine</fullName>
    </recommendedName>
</protein>
<organism evidence="1 2">
    <name type="scientific">Apolygus lucorum</name>
    <name type="common">Small green plant bug</name>
    <name type="synonym">Lygocoris lucorum</name>
    <dbReference type="NCBI Taxonomy" id="248454"/>
    <lineage>
        <taxon>Eukaryota</taxon>
        <taxon>Metazoa</taxon>
        <taxon>Ecdysozoa</taxon>
        <taxon>Arthropoda</taxon>
        <taxon>Hexapoda</taxon>
        <taxon>Insecta</taxon>
        <taxon>Pterygota</taxon>
        <taxon>Neoptera</taxon>
        <taxon>Paraneoptera</taxon>
        <taxon>Hemiptera</taxon>
        <taxon>Heteroptera</taxon>
        <taxon>Panheteroptera</taxon>
        <taxon>Cimicomorpha</taxon>
        <taxon>Miridae</taxon>
        <taxon>Mirini</taxon>
        <taxon>Apolygus</taxon>
    </lineage>
</organism>
<evidence type="ECO:0008006" key="3">
    <source>
        <dbReference type="Google" id="ProtNLM"/>
    </source>
</evidence>
<keyword evidence="2" id="KW-1185">Reference proteome</keyword>
<evidence type="ECO:0000313" key="1">
    <source>
        <dbReference type="EMBL" id="KAF6199761.1"/>
    </source>
</evidence>
<proteinExistence type="predicted"/>
<dbReference type="AlphaFoldDB" id="A0A8S9WUH0"/>
<accession>A0A8S9WUH0</accession>
<name>A0A8S9WUH0_APOLU</name>
<dbReference type="EMBL" id="WIXP02000014">
    <property type="protein sequence ID" value="KAF6199761.1"/>
    <property type="molecule type" value="Genomic_DNA"/>
</dbReference>